<name>A0A7U3RXN6_9CAUD</name>
<evidence type="ECO:0000313" key="1">
    <source>
        <dbReference type="EMBL" id="QOV08258.1"/>
    </source>
</evidence>
<dbReference type="EMBL" id="MW084976">
    <property type="protein sequence ID" value="QOV08258.1"/>
    <property type="molecule type" value="Genomic_DNA"/>
</dbReference>
<gene>
    <name evidence="1" type="ORF">Kirov_59</name>
</gene>
<sequence length="59" mass="6942">MFTLYQYVNVNQGGITFMGRVMKIYTEANKLLLLLNDNGQIVMDMKYCTPIRNYISERD</sequence>
<keyword evidence="2" id="KW-1185">Reference proteome</keyword>
<evidence type="ECO:0000313" key="2">
    <source>
        <dbReference type="Proteomes" id="UP000594029"/>
    </source>
</evidence>
<proteinExistence type="predicted"/>
<protein>
    <submittedName>
        <fullName evidence="1">Uncharacterized protein</fullName>
    </submittedName>
</protein>
<reference evidence="1 2" key="1">
    <citation type="submission" date="2020-10" db="EMBL/GenBank/DDBJ databases">
        <authorList>
            <person name="Kazantseva O.A."/>
            <person name="Piligrimova E.G."/>
            <person name="Shadrin A.M."/>
        </authorList>
    </citation>
    <scope>NUCLEOTIDE SEQUENCE [LARGE SCALE GENOMIC DNA]</scope>
</reference>
<accession>A0A7U3RXN6</accession>
<organism evidence="1 2">
    <name type="scientific">Bacillus phage Kirov</name>
    <dbReference type="NCBI Taxonomy" id="2783539"/>
    <lineage>
        <taxon>Viruses</taxon>
        <taxon>Duplodnaviria</taxon>
        <taxon>Heunggongvirae</taxon>
        <taxon>Uroviricota</taxon>
        <taxon>Caudoviricetes</taxon>
        <taxon>Andregratiavirinae</taxon>
        <taxon>Kirovvirus</taxon>
        <taxon>Kirovvirus kirov</taxon>
    </lineage>
</organism>
<dbReference type="Proteomes" id="UP000594029">
    <property type="component" value="Segment"/>
</dbReference>